<keyword evidence="1" id="KW-0732">Signal</keyword>
<evidence type="ECO:0000313" key="3">
    <source>
        <dbReference type="Proteomes" id="UP000054481"/>
    </source>
</evidence>
<dbReference type="InterPro" id="IPR017853">
    <property type="entry name" value="GH"/>
</dbReference>
<feature type="signal peptide" evidence="1">
    <location>
        <begin position="1"/>
        <end position="15"/>
    </location>
</feature>
<evidence type="ECO:0000313" key="2">
    <source>
        <dbReference type="EMBL" id="KJZ71453.1"/>
    </source>
</evidence>
<accession>A0A0F7ZSJ1</accession>
<protein>
    <recommendedName>
        <fullName evidence="4">Glycoside hydrolase family 42 N-terminal domain-containing protein</fullName>
    </recommendedName>
</protein>
<dbReference type="Proteomes" id="UP000054481">
    <property type="component" value="Unassembled WGS sequence"/>
</dbReference>
<reference evidence="2 3" key="1">
    <citation type="journal article" date="2014" name="Genome Biol. Evol.">
        <title>Comparative genomics and transcriptomics analyses reveal divergent lifestyle features of nematode endoparasitic fungus Hirsutella minnesotensis.</title>
        <authorList>
            <person name="Lai Y."/>
            <person name="Liu K."/>
            <person name="Zhang X."/>
            <person name="Zhang X."/>
            <person name="Li K."/>
            <person name="Wang N."/>
            <person name="Shu C."/>
            <person name="Wu Y."/>
            <person name="Wang C."/>
            <person name="Bushley K.E."/>
            <person name="Xiang M."/>
            <person name="Liu X."/>
        </authorList>
    </citation>
    <scope>NUCLEOTIDE SEQUENCE [LARGE SCALE GENOMIC DNA]</scope>
    <source>
        <strain evidence="2 3">3608</strain>
    </source>
</reference>
<evidence type="ECO:0008006" key="4">
    <source>
        <dbReference type="Google" id="ProtNLM"/>
    </source>
</evidence>
<name>A0A0F7ZSJ1_9HYPO</name>
<gene>
    <name evidence="2" type="ORF">HIM_09177</name>
</gene>
<dbReference type="SUPFAM" id="SSF51445">
    <property type="entry name" value="(Trans)glycosidases"/>
    <property type="match status" value="1"/>
</dbReference>
<dbReference type="EMBL" id="KQ030574">
    <property type="protein sequence ID" value="KJZ71453.1"/>
    <property type="molecule type" value="Genomic_DNA"/>
</dbReference>
<sequence>MFALIFFLLLGRVFSRSSAPLGSSNGTIRHWLYTSKINSETLALLDRPDIAGIQALYKWKSLEPAENQYDFSSINNDLQLVKAKGKQLWVQLQDRTFDIRYNPVPKYLHAPIYNNGSVPMCDDNDCDTNYKHNGWLTAQWNPHVRRRFQALMQEMANQLDGRIYGINLPETAVAVQANNNFNFTVQGYFEAELENAKFAATVFRKSYAVQYVNFWPDGGDDERNYLAESFAFFAEHGVGVGGPDNIPCNKNHREYPLMSEYRNKVPIAVMAVQEPDLKYINPITSERYTKEEFTDFAARHGIKILFWATCSPWLGLGRQQCPLTETKKCPGH</sequence>
<keyword evidence="3" id="KW-1185">Reference proteome</keyword>
<dbReference type="Gene3D" id="3.20.20.80">
    <property type="entry name" value="Glycosidases"/>
    <property type="match status" value="1"/>
</dbReference>
<organism evidence="2 3">
    <name type="scientific">Hirsutella minnesotensis 3608</name>
    <dbReference type="NCBI Taxonomy" id="1043627"/>
    <lineage>
        <taxon>Eukaryota</taxon>
        <taxon>Fungi</taxon>
        <taxon>Dikarya</taxon>
        <taxon>Ascomycota</taxon>
        <taxon>Pezizomycotina</taxon>
        <taxon>Sordariomycetes</taxon>
        <taxon>Hypocreomycetidae</taxon>
        <taxon>Hypocreales</taxon>
        <taxon>Ophiocordycipitaceae</taxon>
        <taxon>Hirsutella</taxon>
    </lineage>
</organism>
<evidence type="ECO:0000256" key="1">
    <source>
        <dbReference type="SAM" id="SignalP"/>
    </source>
</evidence>
<dbReference type="OrthoDB" id="2362330at2759"/>
<dbReference type="AlphaFoldDB" id="A0A0F7ZSJ1"/>
<proteinExistence type="predicted"/>
<feature type="chain" id="PRO_5012497812" description="Glycoside hydrolase family 42 N-terminal domain-containing protein" evidence="1">
    <location>
        <begin position="16"/>
        <end position="332"/>
    </location>
</feature>